<reference evidence="7" key="1">
    <citation type="journal article" date="2020" name="Fungal Divers.">
        <title>Resolving the Mortierellaceae phylogeny through synthesis of multi-gene phylogenetics and phylogenomics.</title>
        <authorList>
            <person name="Vandepol N."/>
            <person name="Liber J."/>
            <person name="Desiro A."/>
            <person name="Na H."/>
            <person name="Kennedy M."/>
            <person name="Barry K."/>
            <person name="Grigoriev I.V."/>
            <person name="Miller A.N."/>
            <person name="O'Donnell K."/>
            <person name="Stajich J.E."/>
            <person name="Bonito G."/>
        </authorList>
    </citation>
    <scope>NUCLEOTIDE SEQUENCE</scope>
    <source>
        <strain evidence="7">NVP1</strain>
    </source>
</reference>
<proteinExistence type="inferred from homology"/>
<evidence type="ECO:0000256" key="4">
    <source>
        <dbReference type="ARBA" id="ARBA00022989"/>
    </source>
</evidence>
<keyword evidence="5 6" id="KW-0472">Membrane</keyword>
<comment type="caution">
    <text evidence="7">The sequence shown here is derived from an EMBL/GenBank/DDBJ whole genome shotgun (WGS) entry which is preliminary data.</text>
</comment>
<evidence type="ECO:0000313" key="7">
    <source>
        <dbReference type="EMBL" id="KAF9337314.1"/>
    </source>
</evidence>
<name>A0A9P5SUY6_9FUNG</name>
<dbReference type="Proteomes" id="UP000696485">
    <property type="component" value="Unassembled WGS sequence"/>
</dbReference>
<protein>
    <recommendedName>
        <fullName evidence="6">Dolichyl-diphosphooligosaccharide-protein glycosyltransferase subunit OST5</fullName>
    </recommendedName>
</protein>
<dbReference type="EMBL" id="JAAAUY010000030">
    <property type="protein sequence ID" value="KAF9337314.1"/>
    <property type="molecule type" value="Genomic_DNA"/>
</dbReference>
<feature type="non-terminal residue" evidence="7">
    <location>
        <position position="1"/>
    </location>
</feature>
<comment type="subcellular location">
    <subcellularLocation>
        <location evidence="1 6">Membrane</location>
        <topology evidence="1 6">Multi-pass membrane protein</topology>
    </subcellularLocation>
</comment>
<accession>A0A9P5SUY6</accession>
<sequence length="73" mass="7558">MSASSELYAAWSAGTPFAPPVPVSAHPILAIITMTAGLFFAAKFGIAQKPEFIHDLATSSASAVFLGFGIVFL</sequence>
<comment type="similarity">
    <text evidence="2 6">Belongs to the OST5 family.</text>
</comment>
<comment type="function">
    <text evidence="6">Subunit of the oligosaccharyl transferase (OST) complex that catalyzes the initial transfer of a defined glycan (Glc(3)Man(9)GlcNAc(2) in eukaryotes) from the lipid carrier dolichol-pyrophosphate to an asparagine residue within an Asn-X-Ser/Thr consensus motif in nascent polypeptide chains, the first step in protein N-glycosylation. N-glycosylation occurs cotranslationally and the complex associates with the Sec61 complex at the channel-forming translocon complex that mediates protein translocation across the endoplasmic reticulum (ER). All subunits are required for a maximal enzyme activity.</text>
</comment>
<feature type="transmembrane region" description="Helical" evidence="6">
    <location>
        <begin position="20"/>
        <end position="40"/>
    </location>
</feature>
<keyword evidence="4 6" id="KW-1133">Transmembrane helix</keyword>
<dbReference type="AlphaFoldDB" id="A0A9P5SUY6"/>
<organism evidence="7 8">
    <name type="scientific">Podila minutissima</name>
    <dbReference type="NCBI Taxonomy" id="64525"/>
    <lineage>
        <taxon>Eukaryota</taxon>
        <taxon>Fungi</taxon>
        <taxon>Fungi incertae sedis</taxon>
        <taxon>Mucoromycota</taxon>
        <taxon>Mortierellomycotina</taxon>
        <taxon>Mortierellomycetes</taxon>
        <taxon>Mortierellales</taxon>
        <taxon>Mortierellaceae</taxon>
        <taxon>Podila</taxon>
    </lineage>
</organism>
<evidence type="ECO:0000256" key="1">
    <source>
        <dbReference type="ARBA" id="ARBA00004141"/>
    </source>
</evidence>
<evidence type="ECO:0000313" key="8">
    <source>
        <dbReference type="Proteomes" id="UP000696485"/>
    </source>
</evidence>
<comment type="subunit">
    <text evidence="6">Component of the oligosaccharyltransferase (OST) complex.</text>
</comment>
<comment type="caution">
    <text evidence="6">Lacks conserved residue(s) required for the propagation of feature annotation.</text>
</comment>
<dbReference type="GO" id="GO:0006487">
    <property type="term" value="P:protein N-linked glycosylation"/>
    <property type="evidence" value="ECO:0007669"/>
    <property type="project" value="UniProtKB-UniRule"/>
</dbReference>
<evidence type="ECO:0000256" key="3">
    <source>
        <dbReference type="ARBA" id="ARBA00022692"/>
    </source>
</evidence>
<dbReference type="Pfam" id="PF05251">
    <property type="entry name" value="Ost5"/>
    <property type="match status" value="1"/>
</dbReference>
<evidence type="ECO:0000256" key="2">
    <source>
        <dbReference type="ARBA" id="ARBA00009825"/>
    </source>
</evidence>
<gene>
    <name evidence="7" type="ORF">BG006_005331</name>
</gene>
<dbReference type="InterPro" id="IPR007915">
    <property type="entry name" value="TMEM258/Ost5"/>
</dbReference>
<evidence type="ECO:0000256" key="6">
    <source>
        <dbReference type="RuleBase" id="RU367008"/>
    </source>
</evidence>
<dbReference type="GO" id="GO:0008250">
    <property type="term" value="C:oligosaccharyltransferase complex"/>
    <property type="evidence" value="ECO:0007669"/>
    <property type="project" value="UniProtKB-UniRule"/>
</dbReference>
<keyword evidence="8" id="KW-1185">Reference proteome</keyword>
<evidence type="ECO:0000256" key="5">
    <source>
        <dbReference type="ARBA" id="ARBA00023136"/>
    </source>
</evidence>
<keyword evidence="3 6" id="KW-0812">Transmembrane</keyword>